<dbReference type="InterPro" id="IPR006311">
    <property type="entry name" value="TAT_signal"/>
</dbReference>
<organism evidence="4 5">
    <name type="scientific">Saltatorellus ferox</name>
    <dbReference type="NCBI Taxonomy" id="2528018"/>
    <lineage>
        <taxon>Bacteria</taxon>
        <taxon>Pseudomonadati</taxon>
        <taxon>Planctomycetota</taxon>
        <taxon>Planctomycetia</taxon>
        <taxon>Planctomycetia incertae sedis</taxon>
        <taxon>Saltatorellus</taxon>
    </lineage>
</organism>
<feature type="domain" description="Gfo/Idh/MocA-like oxidoreductase bacterial type C-terminal" evidence="3">
    <location>
        <begin position="231"/>
        <end position="308"/>
    </location>
</feature>
<dbReference type="PANTHER" id="PTHR43818">
    <property type="entry name" value="BCDNA.GH03377"/>
    <property type="match status" value="1"/>
</dbReference>
<dbReference type="Pfam" id="PF01408">
    <property type="entry name" value="GFO_IDH_MocA"/>
    <property type="match status" value="1"/>
</dbReference>
<dbReference type="Gene3D" id="3.30.360.10">
    <property type="entry name" value="Dihydrodipicolinate Reductase, domain 2"/>
    <property type="match status" value="1"/>
</dbReference>
<dbReference type="InterPro" id="IPR036291">
    <property type="entry name" value="NAD(P)-bd_dom_sf"/>
</dbReference>
<feature type="region of interest" description="Disordered" evidence="1">
    <location>
        <begin position="1"/>
        <end position="21"/>
    </location>
</feature>
<name>A0A518EUU2_9BACT</name>
<evidence type="ECO:0000313" key="5">
    <source>
        <dbReference type="Proteomes" id="UP000320390"/>
    </source>
</evidence>
<dbReference type="EMBL" id="CP036434">
    <property type="protein sequence ID" value="QDV07873.1"/>
    <property type="molecule type" value="Genomic_DNA"/>
</dbReference>
<keyword evidence="5" id="KW-1185">Reference proteome</keyword>
<dbReference type="RefSeq" id="WP_145199536.1">
    <property type="nucleotide sequence ID" value="NZ_CP036434.1"/>
</dbReference>
<dbReference type="PROSITE" id="PS51318">
    <property type="entry name" value="TAT"/>
    <property type="match status" value="1"/>
</dbReference>
<dbReference type="Pfam" id="PF19051">
    <property type="entry name" value="GFO_IDH_MocA_C2"/>
    <property type="match status" value="1"/>
</dbReference>
<evidence type="ECO:0000259" key="2">
    <source>
        <dbReference type="Pfam" id="PF01408"/>
    </source>
</evidence>
<evidence type="ECO:0000313" key="4">
    <source>
        <dbReference type="EMBL" id="QDV07873.1"/>
    </source>
</evidence>
<reference evidence="4 5" key="1">
    <citation type="submission" date="2019-02" db="EMBL/GenBank/DDBJ databases">
        <title>Deep-cultivation of Planctomycetes and their phenomic and genomic characterization uncovers novel biology.</title>
        <authorList>
            <person name="Wiegand S."/>
            <person name="Jogler M."/>
            <person name="Boedeker C."/>
            <person name="Pinto D."/>
            <person name="Vollmers J."/>
            <person name="Rivas-Marin E."/>
            <person name="Kohn T."/>
            <person name="Peeters S.H."/>
            <person name="Heuer A."/>
            <person name="Rast P."/>
            <person name="Oberbeckmann S."/>
            <person name="Bunk B."/>
            <person name="Jeske O."/>
            <person name="Meyerdierks A."/>
            <person name="Storesund J.E."/>
            <person name="Kallscheuer N."/>
            <person name="Luecker S."/>
            <person name="Lage O.M."/>
            <person name="Pohl T."/>
            <person name="Merkel B.J."/>
            <person name="Hornburger P."/>
            <person name="Mueller R.-W."/>
            <person name="Bruemmer F."/>
            <person name="Labrenz M."/>
            <person name="Spormann A.M."/>
            <person name="Op den Camp H."/>
            <person name="Overmann J."/>
            <person name="Amann R."/>
            <person name="Jetten M.S.M."/>
            <person name="Mascher T."/>
            <person name="Medema M.H."/>
            <person name="Devos D.P."/>
            <person name="Kaster A.-K."/>
            <person name="Ovreas L."/>
            <person name="Rohde M."/>
            <person name="Galperin M.Y."/>
            <person name="Jogler C."/>
        </authorList>
    </citation>
    <scope>NUCLEOTIDE SEQUENCE [LARGE SCALE GENOMIC DNA]</scope>
    <source>
        <strain evidence="4 5">Poly30</strain>
    </source>
</reference>
<evidence type="ECO:0000256" key="1">
    <source>
        <dbReference type="SAM" id="MobiDB-lite"/>
    </source>
</evidence>
<dbReference type="SUPFAM" id="SSF51735">
    <property type="entry name" value="NAD(P)-binding Rossmann-fold domains"/>
    <property type="match status" value="1"/>
</dbReference>
<dbReference type="Gene3D" id="3.40.50.720">
    <property type="entry name" value="NAD(P)-binding Rossmann-like Domain"/>
    <property type="match status" value="1"/>
</dbReference>
<dbReference type="Proteomes" id="UP000320390">
    <property type="component" value="Chromosome"/>
</dbReference>
<sequence length="458" mass="49990">MTATPHPKVTPSAGIGQGASPTRRTILRTAAAATSSLFMAPFVHARRRQAGGTGTAPIRSSLKLAAIGAGHRGAANIAGVLGEDVAYLCDVDEWMLQRGVDQVRAAGQPKPATFRDWRELLETAEDLQGVVISTPDHTHAAIARWALHRRLPVYCEKPLTRTVAEAAELQNLAQGIPTQMGTQIHATDNYRRVVEALRSGAIGTVRNVHVVCSKSWSGGVFQPPPEGETGSPKGLDWDLWLGPTPERPYSPGIHPANWRRFWAFGNGTVGDMAAHWLDLVHWALELGPPKTIDVEGPPVDEVSTPPWMHARWTHGRTNGEDDVDVHWWDGIPSRDGVKKWAEAPLDDCHVFVGSKGRLISTYSSMKVELSSGDPWEAPEPTILPSPGHHVEWLDRIKDENAPLPLCHFERAAPLTESILLAGVAYRAGGKITWDPVKRDAGPGTHWLSAEERDGWRPS</sequence>
<protein>
    <submittedName>
        <fullName evidence="4">Putative oxidoreductase</fullName>
    </submittedName>
</protein>
<dbReference type="InterPro" id="IPR043906">
    <property type="entry name" value="Gfo/Idh/MocA_OxRdtase_bact_C"/>
</dbReference>
<accession>A0A518EUU2</accession>
<feature type="domain" description="Gfo/Idh/MocA-like oxidoreductase N-terminal" evidence="2">
    <location>
        <begin position="106"/>
        <end position="174"/>
    </location>
</feature>
<gene>
    <name evidence="4" type="ORF">Poly30_34060</name>
</gene>
<dbReference type="SUPFAM" id="SSF55347">
    <property type="entry name" value="Glyceraldehyde-3-phosphate dehydrogenase-like, C-terminal domain"/>
    <property type="match status" value="1"/>
</dbReference>
<dbReference type="AlphaFoldDB" id="A0A518EUU2"/>
<dbReference type="InterPro" id="IPR050463">
    <property type="entry name" value="Gfo/Idh/MocA_oxidrdct_glycsds"/>
</dbReference>
<evidence type="ECO:0000259" key="3">
    <source>
        <dbReference type="Pfam" id="PF19051"/>
    </source>
</evidence>
<dbReference type="OrthoDB" id="255433at2"/>
<dbReference type="GO" id="GO:0000166">
    <property type="term" value="F:nucleotide binding"/>
    <property type="evidence" value="ECO:0007669"/>
    <property type="project" value="InterPro"/>
</dbReference>
<dbReference type="InterPro" id="IPR000683">
    <property type="entry name" value="Gfo/Idh/MocA-like_OxRdtase_N"/>
</dbReference>
<dbReference type="PANTHER" id="PTHR43818:SF10">
    <property type="entry name" value="NADH-DEPENDENT DEHYDROGENASE-RELATED"/>
    <property type="match status" value="1"/>
</dbReference>
<proteinExistence type="predicted"/>